<dbReference type="RefSeq" id="WP_016089810.1">
    <property type="nucleotide sequence ID" value="NZ_JBIWHJ010000016.1"/>
</dbReference>
<dbReference type="AlphaFoldDB" id="A0A0J7CSU3"/>
<reference evidence="1 2" key="1">
    <citation type="submission" date="2017-09" db="EMBL/GenBank/DDBJ databases">
        <title>Large-scale bioinformatics analysis of Bacillus genomes uncovers conserved roles of natural products in bacterial physiology.</title>
        <authorList>
            <consortium name="Agbiome Team Llc"/>
            <person name="Bleich R.M."/>
            <person name="Grubbs K.J."/>
            <person name="Santa Maria K.C."/>
            <person name="Allen S.E."/>
            <person name="Farag S."/>
            <person name="Shank E.A."/>
            <person name="Bowers A."/>
        </authorList>
    </citation>
    <scope>NUCLEOTIDE SEQUENCE [LARGE SCALE GENOMIC DNA]</scope>
    <source>
        <strain evidence="1 2">AFS022681</strain>
    </source>
</reference>
<accession>A0A0J7CSU3</accession>
<evidence type="ECO:0000313" key="1">
    <source>
        <dbReference type="EMBL" id="PFE15027.1"/>
    </source>
</evidence>
<gene>
    <name evidence="1" type="ORF">CN307_13570</name>
</gene>
<dbReference type="EMBL" id="NTRR01000020">
    <property type="protein sequence ID" value="PFE15027.1"/>
    <property type="molecule type" value="Genomic_DNA"/>
</dbReference>
<protein>
    <submittedName>
        <fullName evidence="1">Uncharacterized protein</fullName>
    </submittedName>
</protein>
<proteinExistence type="predicted"/>
<sequence length="140" mass="16455">MNEVLSEKYQTIKFADEVVNMFADILEQDEILYSVFLYIGNVVNKQFQETKYMRGISINEIVENVVIDRRVKKKKGKSYSLEVERTNISRRSAEISVSTLSSMSLIYEKTMHPYKFLISTYRGQQVLIELGKRKKVNKER</sequence>
<name>A0A0J7CSU3_BACCE</name>
<dbReference type="Proteomes" id="UP000220032">
    <property type="component" value="Unassembled WGS sequence"/>
</dbReference>
<organism evidence="1 2">
    <name type="scientific">Bacillus cereus</name>
    <dbReference type="NCBI Taxonomy" id="1396"/>
    <lineage>
        <taxon>Bacteria</taxon>
        <taxon>Bacillati</taxon>
        <taxon>Bacillota</taxon>
        <taxon>Bacilli</taxon>
        <taxon>Bacillales</taxon>
        <taxon>Bacillaceae</taxon>
        <taxon>Bacillus</taxon>
        <taxon>Bacillus cereus group</taxon>
    </lineage>
</organism>
<dbReference type="GeneID" id="83633175"/>
<evidence type="ECO:0000313" key="2">
    <source>
        <dbReference type="Proteomes" id="UP000220032"/>
    </source>
</evidence>
<comment type="caution">
    <text evidence="1">The sequence shown here is derived from an EMBL/GenBank/DDBJ whole genome shotgun (WGS) entry which is preliminary data.</text>
</comment>